<dbReference type="AlphaFoldDB" id="A0A4R2NRF2"/>
<comment type="caution">
    <text evidence="1">The sequence shown here is derived from an EMBL/GenBank/DDBJ whole genome shotgun (WGS) entry which is preliminary data.</text>
</comment>
<dbReference type="EMBL" id="SLXK01000025">
    <property type="protein sequence ID" value="TCP24493.1"/>
    <property type="molecule type" value="Genomic_DNA"/>
</dbReference>
<organism evidence="1 2">
    <name type="scientific">Scopulibacillus darangshiensis</name>
    <dbReference type="NCBI Taxonomy" id="442528"/>
    <lineage>
        <taxon>Bacteria</taxon>
        <taxon>Bacillati</taxon>
        <taxon>Bacillota</taxon>
        <taxon>Bacilli</taxon>
        <taxon>Bacillales</taxon>
        <taxon>Sporolactobacillaceae</taxon>
        <taxon>Scopulibacillus</taxon>
    </lineage>
</organism>
<keyword evidence="2" id="KW-1185">Reference proteome</keyword>
<name>A0A4R2NRF2_9BACL</name>
<protein>
    <submittedName>
        <fullName evidence="1">Uncharacterized protein</fullName>
    </submittedName>
</protein>
<evidence type="ECO:0000313" key="2">
    <source>
        <dbReference type="Proteomes" id="UP000295416"/>
    </source>
</evidence>
<evidence type="ECO:0000313" key="1">
    <source>
        <dbReference type="EMBL" id="TCP24493.1"/>
    </source>
</evidence>
<accession>A0A4R2NRF2</accession>
<sequence>MISKKEYIDQAYRKIAEICHHMTNDALTEYLIMYVYEIGATDEVVHYIEHFYMMQKTIANNAGVPMLKQAISLLEGGFDHDRVCLYAM</sequence>
<gene>
    <name evidence="1" type="ORF">EV207_12554</name>
</gene>
<reference evidence="1 2" key="1">
    <citation type="submission" date="2019-03" db="EMBL/GenBank/DDBJ databases">
        <title>Genomic Encyclopedia of Type Strains, Phase IV (KMG-IV): sequencing the most valuable type-strain genomes for metagenomic binning, comparative biology and taxonomic classification.</title>
        <authorList>
            <person name="Goeker M."/>
        </authorList>
    </citation>
    <scope>NUCLEOTIDE SEQUENCE [LARGE SCALE GENOMIC DNA]</scope>
    <source>
        <strain evidence="1 2">DSM 19377</strain>
    </source>
</reference>
<dbReference type="Proteomes" id="UP000295416">
    <property type="component" value="Unassembled WGS sequence"/>
</dbReference>
<dbReference type="RefSeq" id="WP_132747045.1">
    <property type="nucleotide sequence ID" value="NZ_SLXK01000025.1"/>
</dbReference>
<proteinExistence type="predicted"/>